<accession>A0AAD8YII1</accession>
<sequence length="226" mass="24722">MTEEEAMATDVAIDGDDGGIVSPADGPMKSSTSASDPSSMSNPPYALSSTVSRNHCIIISFVILLAHGLFLWGQLDLLWAQYVSYSASGSVSVDNITSTFIADRINITSIDINQGNTNDPYLVGEWSYGGMLNELWVYSKVTAVVLFIFSAFWPHLKLVLLHVYFYRPIPSKPRRAALYWLDAVGKMSLADVCATCMIFLLLNFQATIQLSDVTSQLSGGLDYPTK</sequence>
<feature type="transmembrane region" description="Helical" evidence="2">
    <location>
        <begin position="56"/>
        <end position="75"/>
    </location>
</feature>
<protein>
    <submittedName>
        <fullName evidence="3">Uncharacterized protein</fullName>
    </submittedName>
</protein>
<keyword evidence="2" id="KW-0472">Membrane</keyword>
<feature type="transmembrane region" description="Helical" evidence="2">
    <location>
        <begin position="141"/>
        <end position="165"/>
    </location>
</feature>
<organism evidence="3 4">
    <name type="scientific">Skeletonema marinoi</name>
    <dbReference type="NCBI Taxonomy" id="267567"/>
    <lineage>
        <taxon>Eukaryota</taxon>
        <taxon>Sar</taxon>
        <taxon>Stramenopiles</taxon>
        <taxon>Ochrophyta</taxon>
        <taxon>Bacillariophyta</taxon>
        <taxon>Coscinodiscophyceae</taxon>
        <taxon>Thalassiosirophycidae</taxon>
        <taxon>Thalassiosirales</taxon>
        <taxon>Skeletonemataceae</taxon>
        <taxon>Skeletonema</taxon>
        <taxon>Skeletonema marinoi-dohrnii complex</taxon>
    </lineage>
</organism>
<keyword evidence="2" id="KW-1133">Transmembrane helix</keyword>
<feature type="region of interest" description="Disordered" evidence="1">
    <location>
        <begin position="1"/>
        <end position="41"/>
    </location>
</feature>
<reference evidence="3" key="1">
    <citation type="submission" date="2023-06" db="EMBL/GenBank/DDBJ databases">
        <title>Survivors Of The Sea: Transcriptome response of Skeletonema marinoi to long-term dormancy.</title>
        <authorList>
            <person name="Pinder M.I.M."/>
            <person name="Kourtchenko O."/>
            <person name="Robertson E.K."/>
            <person name="Larsson T."/>
            <person name="Maumus F."/>
            <person name="Osuna-Cruz C.M."/>
            <person name="Vancaester E."/>
            <person name="Stenow R."/>
            <person name="Vandepoele K."/>
            <person name="Ploug H."/>
            <person name="Bruchert V."/>
            <person name="Godhe A."/>
            <person name="Topel M."/>
        </authorList>
    </citation>
    <scope>NUCLEOTIDE SEQUENCE</scope>
    <source>
        <strain evidence="3">R05AC</strain>
    </source>
</reference>
<keyword evidence="2" id="KW-0812">Transmembrane</keyword>
<evidence type="ECO:0000313" key="3">
    <source>
        <dbReference type="EMBL" id="KAK1746164.1"/>
    </source>
</evidence>
<proteinExistence type="predicted"/>
<dbReference type="AlphaFoldDB" id="A0AAD8YII1"/>
<evidence type="ECO:0000313" key="4">
    <source>
        <dbReference type="Proteomes" id="UP001224775"/>
    </source>
</evidence>
<dbReference type="EMBL" id="JATAAI010000004">
    <property type="protein sequence ID" value="KAK1746164.1"/>
    <property type="molecule type" value="Genomic_DNA"/>
</dbReference>
<name>A0AAD8YII1_9STRA</name>
<keyword evidence="4" id="KW-1185">Reference proteome</keyword>
<feature type="transmembrane region" description="Helical" evidence="2">
    <location>
        <begin position="177"/>
        <end position="202"/>
    </location>
</feature>
<evidence type="ECO:0000256" key="2">
    <source>
        <dbReference type="SAM" id="Phobius"/>
    </source>
</evidence>
<feature type="compositionally biased region" description="Acidic residues" evidence="1">
    <location>
        <begin position="1"/>
        <end position="17"/>
    </location>
</feature>
<feature type="compositionally biased region" description="Low complexity" evidence="1">
    <location>
        <begin position="27"/>
        <end position="41"/>
    </location>
</feature>
<comment type="caution">
    <text evidence="3">The sequence shown here is derived from an EMBL/GenBank/DDBJ whole genome shotgun (WGS) entry which is preliminary data.</text>
</comment>
<dbReference type="Proteomes" id="UP001224775">
    <property type="component" value="Unassembled WGS sequence"/>
</dbReference>
<evidence type="ECO:0000256" key="1">
    <source>
        <dbReference type="SAM" id="MobiDB-lite"/>
    </source>
</evidence>
<gene>
    <name evidence="3" type="ORF">QTG54_002771</name>
</gene>